<feature type="region of interest" description="Disordered" evidence="6">
    <location>
        <begin position="652"/>
        <end position="702"/>
    </location>
</feature>
<dbReference type="EMBL" id="NJHN03000061">
    <property type="protein sequence ID" value="KAH9418990.1"/>
    <property type="molecule type" value="Genomic_DNA"/>
</dbReference>
<dbReference type="PROSITE" id="PS50203">
    <property type="entry name" value="CALPAIN_CAT"/>
    <property type="match status" value="1"/>
</dbReference>
<feature type="compositionally biased region" description="Acidic residues" evidence="6">
    <location>
        <begin position="665"/>
        <end position="689"/>
    </location>
</feature>
<dbReference type="InterPro" id="IPR022684">
    <property type="entry name" value="Calpain_cysteine_protease"/>
</dbReference>
<dbReference type="PANTHER" id="PTHR10183">
    <property type="entry name" value="CALPAIN"/>
    <property type="match status" value="1"/>
</dbReference>
<dbReference type="Pfam" id="PF00648">
    <property type="entry name" value="Peptidase_C2"/>
    <property type="match status" value="1"/>
</dbReference>
<dbReference type="InterPro" id="IPR001300">
    <property type="entry name" value="Peptidase_C2_calpain_cat"/>
</dbReference>
<keyword evidence="10" id="KW-1185">Reference proteome</keyword>
<dbReference type="SMART" id="SM00230">
    <property type="entry name" value="CysPc"/>
    <property type="match status" value="1"/>
</dbReference>
<dbReference type="SUPFAM" id="SSF54001">
    <property type="entry name" value="Cysteine proteinases"/>
    <property type="match status" value="1"/>
</dbReference>
<evidence type="ECO:0000256" key="6">
    <source>
        <dbReference type="SAM" id="MobiDB-lite"/>
    </source>
</evidence>
<reference evidence="9 10" key="2">
    <citation type="journal article" date="2022" name="Mol. Biol. Evol.">
        <title>Comparative Genomics Reveals Insights into the Divergent Evolution of Astigmatic Mites and Household Pest Adaptations.</title>
        <authorList>
            <person name="Xiong Q."/>
            <person name="Wan A.T."/>
            <person name="Liu X."/>
            <person name="Fung C.S."/>
            <person name="Xiao X."/>
            <person name="Malainual N."/>
            <person name="Hou J."/>
            <person name="Wang L."/>
            <person name="Wang M."/>
            <person name="Yang K.Y."/>
            <person name="Cui Y."/>
            <person name="Leung E.L."/>
            <person name="Nong W."/>
            <person name="Shin S.K."/>
            <person name="Au S.W."/>
            <person name="Jeong K.Y."/>
            <person name="Chew F.T."/>
            <person name="Hui J.H."/>
            <person name="Leung T.F."/>
            <person name="Tungtrongchitr A."/>
            <person name="Zhong N."/>
            <person name="Liu Z."/>
            <person name="Tsui S.K."/>
        </authorList>
    </citation>
    <scope>NUCLEOTIDE SEQUENCE [LARGE SCALE GENOMIC DNA]</scope>
    <source>
        <strain evidence="9">Derp</strain>
    </source>
</reference>
<dbReference type="Pfam" id="PF00168">
    <property type="entry name" value="C2"/>
    <property type="match status" value="1"/>
</dbReference>
<comment type="caution">
    <text evidence="9">The sequence shown here is derived from an EMBL/GenBank/DDBJ whole genome shotgun (WGS) entry which is preliminary data.</text>
</comment>
<feature type="domain" description="Calpain catalytic" evidence="8">
    <location>
        <begin position="41"/>
        <end position="368"/>
    </location>
</feature>
<evidence type="ECO:0000256" key="5">
    <source>
        <dbReference type="PROSITE-ProRule" id="PRU00239"/>
    </source>
</evidence>
<name>A0ABQ8J9C2_DERPT</name>
<evidence type="ECO:0000259" key="7">
    <source>
        <dbReference type="PROSITE" id="PS50004"/>
    </source>
</evidence>
<dbReference type="InterPro" id="IPR038765">
    <property type="entry name" value="Papain-like_cys_pep_sf"/>
</dbReference>
<proteinExistence type="inferred from homology"/>
<dbReference type="InterPro" id="IPR000008">
    <property type="entry name" value="C2_dom"/>
</dbReference>
<dbReference type="PANTHER" id="PTHR10183:SF379">
    <property type="entry name" value="CALPAIN-5"/>
    <property type="match status" value="1"/>
</dbReference>
<dbReference type="PRINTS" id="PR00704">
    <property type="entry name" value="CALPAIN"/>
</dbReference>
<evidence type="ECO:0000313" key="9">
    <source>
        <dbReference type="EMBL" id="KAH9418990.1"/>
    </source>
</evidence>
<dbReference type="Gene3D" id="2.60.40.150">
    <property type="entry name" value="C2 domain"/>
    <property type="match status" value="1"/>
</dbReference>
<dbReference type="Proteomes" id="UP000887458">
    <property type="component" value="Unassembled WGS sequence"/>
</dbReference>
<feature type="region of interest" description="Disordered" evidence="6">
    <location>
        <begin position="714"/>
        <end position="754"/>
    </location>
</feature>
<feature type="compositionally biased region" description="Polar residues" evidence="6">
    <location>
        <begin position="731"/>
        <end position="749"/>
    </location>
</feature>
<reference evidence="9 10" key="1">
    <citation type="journal article" date="2018" name="J. Allergy Clin. Immunol.">
        <title>High-quality assembly of Dermatophagoides pteronyssinus genome and transcriptome reveals a wide range of novel allergens.</title>
        <authorList>
            <person name="Liu X.Y."/>
            <person name="Yang K.Y."/>
            <person name="Wang M.Q."/>
            <person name="Kwok J.S."/>
            <person name="Zeng X."/>
            <person name="Yang Z."/>
            <person name="Xiao X.J."/>
            <person name="Lau C.P."/>
            <person name="Li Y."/>
            <person name="Huang Z.M."/>
            <person name="Ba J.G."/>
            <person name="Yim A.K."/>
            <person name="Ouyang C.Y."/>
            <person name="Ngai S.M."/>
            <person name="Chan T.F."/>
            <person name="Leung E.L."/>
            <person name="Liu L."/>
            <person name="Liu Z.G."/>
            <person name="Tsui S.K."/>
        </authorList>
    </citation>
    <scope>NUCLEOTIDE SEQUENCE [LARGE SCALE GENOMIC DNA]</scope>
    <source>
        <strain evidence="9">Derp</strain>
    </source>
</reference>
<keyword evidence="3" id="KW-0378">Hydrolase</keyword>
<comment type="similarity">
    <text evidence="1">Belongs to the peptidase C2 family.</text>
</comment>
<evidence type="ECO:0000256" key="1">
    <source>
        <dbReference type="ARBA" id="ARBA00007623"/>
    </source>
</evidence>
<sequence length="793" mass="91145">MTNSTTTKIEPGPLRSSQRFHRFGNQSFRRLAKRSADIGLTFVDDQFKQNDRQIYQTSAFRSRFNISKAVWKRPKQLLQENDFNFEPTLMPMIKTEHNHLFVGHSPNPWLVAAALSISQHRSLFDQLINVDEQNFRDHGIVRFTIWQLGVWHKIVIDDRLPSIDSEPIFTRPIWSNSSWWLPLLEKAYAKLFGSYESMITNGSLHSALIDFTGGGSVETIDLSSYHSDSGHSGHHSNSNSDHPLWSLISHEFQSKSLLILKTKEFKPIGSAPFGLVSNRYYLIRNIKKPMGTLKRLLSSKSSTTTTKSSDHQQDNLPLLITNTIADGVKNSKSTTTLSLNSKKGLQEFWILLNNVPNLFDTLTICRPYQYRKDSIHQLIVNKSFKVGGGGDSSSLQFRFDVHRPMSSSSATNHHHHHSSTVVESDDQDSNHQPNHDEHLHINFNLIQKNSPIIPIGFRLYSIEMNRKFKVHQFSSLPLVKQIDPIQSRNLIAKISIPLINGRYLLVPICPEISTLLISIYSEYVTEFRQLTMDMPRYHNHLPLLLSSWMQPIYPNAMTRVQVFGVEGLERQDRFGSANPYCIIRCGRKFVKSSIRYETLMPTWENFSAIFYHRNIDKMKPICIEIWHRGILVDYFLGSVKFRPKLTTMIIDDDGGGADVQNSNEEFVDPEQQEEEEQQQEEQPIDDPPNDETTMSKSDDNDAVDLNYQMNIETISNDDDNDQDHDHDADSSIEQQQQQPNHNRLPNENVLTAAPADDSHDDFICLQLMDKKGHLKRPGFVLIRSKTIEDLKYF</sequence>
<feature type="domain" description="C2" evidence="7">
    <location>
        <begin position="539"/>
        <end position="658"/>
    </location>
</feature>
<dbReference type="SUPFAM" id="SSF49562">
    <property type="entry name" value="C2 domain (Calcium/lipid-binding domain, CaLB)"/>
    <property type="match status" value="1"/>
</dbReference>
<organism evidence="9 10">
    <name type="scientific">Dermatophagoides pteronyssinus</name>
    <name type="common">European house dust mite</name>
    <dbReference type="NCBI Taxonomy" id="6956"/>
    <lineage>
        <taxon>Eukaryota</taxon>
        <taxon>Metazoa</taxon>
        <taxon>Ecdysozoa</taxon>
        <taxon>Arthropoda</taxon>
        <taxon>Chelicerata</taxon>
        <taxon>Arachnida</taxon>
        <taxon>Acari</taxon>
        <taxon>Acariformes</taxon>
        <taxon>Sarcoptiformes</taxon>
        <taxon>Astigmata</taxon>
        <taxon>Psoroptidia</taxon>
        <taxon>Analgoidea</taxon>
        <taxon>Pyroglyphidae</taxon>
        <taxon>Dermatophagoidinae</taxon>
        <taxon>Dermatophagoides</taxon>
    </lineage>
</organism>
<feature type="region of interest" description="Disordered" evidence="6">
    <location>
        <begin position="405"/>
        <end position="434"/>
    </location>
</feature>
<gene>
    <name evidence="9" type="primary">CAPN6</name>
    <name evidence="9" type="ORF">DERP_011085</name>
</gene>
<dbReference type="InterPro" id="IPR035892">
    <property type="entry name" value="C2_domain_sf"/>
</dbReference>
<evidence type="ECO:0000256" key="2">
    <source>
        <dbReference type="ARBA" id="ARBA00022670"/>
    </source>
</evidence>
<accession>A0ABQ8J9C2</accession>
<dbReference type="PROSITE" id="PS50004">
    <property type="entry name" value="C2"/>
    <property type="match status" value="1"/>
</dbReference>
<protein>
    <submittedName>
        <fullName evidence="9">Calpain-6</fullName>
    </submittedName>
</protein>
<keyword evidence="2" id="KW-0645">Protease</keyword>
<evidence type="ECO:0000313" key="10">
    <source>
        <dbReference type="Proteomes" id="UP000887458"/>
    </source>
</evidence>
<comment type="caution">
    <text evidence="5">Lacks conserved residue(s) required for the propagation of feature annotation.</text>
</comment>
<evidence type="ECO:0000259" key="8">
    <source>
        <dbReference type="PROSITE" id="PS50203"/>
    </source>
</evidence>
<evidence type="ECO:0000256" key="4">
    <source>
        <dbReference type="ARBA" id="ARBA00022807"/>
    </source>
</evidence>
<evidence type="ECO:0000256" key="3">
    <source>
        <dbReference type="ARBA" id="ARBA00022801"/>
    </source>
</evidence>
<keyword evidence="4" id="KW-0788">Thiol protease</keyword>